<dbReference type="RefSeq" id="WP_079649493.1">
    <property type="nucleotide sequence ID" value="NZ_FUYM01000008.1"/>
</dbReference>
<comment type="subunit">
    <text evidence="2">Interacts with COX5B; this interaction may contribute to localize PYROXD2 to the inner face of the inner mitochondrial membrane.</text>
</comment>
<dbReference type="OrthoDB" id="9774675at2"/>
<reference evidence="6" key="1">
    <citation type="submission" date="2017-02" db="EMBL/GenBank/DDBJ databases">
        <authorList>
            <person name="Varghese N."/>
            <person name="Submissions S."/>
        </authorList>
    </citation>
    <scope>NUCLEOTIDE SEQUENCE [LARGE SCALE GENOMIC DNA]</scope>
    <source>
        <strain evidence="6">UM2</strain>
    </source>
</reference>
<dbReference type="GO" id="GO:0016491">
    <property type="term" value="F:oxidoreductase activity"/>
    <property type="evidence" value="ECO:0007669"/>
    <property type="project" value="InterPro"/>
</dbReference>
<dbReference type="Proteomes" id="UP000189818">
    <property type="component" value="Unassembled WGS sequence"/>
</dbReference>
<evidence type="ECO:0000256" key="3">
    <source>
        <dbReference type="ARBA" id="ARBA00040298"/>
    </source>
</evidence>
<dbReference type="STRING" id="439228.SAMN06295920_108127"/>
<dbReference type="SUPFAM" id="SSF51905">
    <property type="entry name" value="FAD/NAD(P)-binding domain"/>
    <property type="match status" value="1"/>
</dbReference>
<organism evidence="5 6">
    <name type="scientific">Rhizorhabdus histidinilytica</name>
    <dbReference type="NCBI Taxonomy" id="439228"/>
    <lineage>
        <taxon>Bacteria</taxon>
        <taxon>Pseudomonadati</taxon>
        <taxon>Pseudomonadota</taxon>
        <taxon>Alphaproteobacteria</taxon>
        <taxon>Sphingomonadales</taxon>
        <taxon>Sphingomonadaceae</taxon>
        <taxon>Rhizorhabdus</taxon>
    </lineage>
</organism>
<evidence type="ECO:0000256" key="1">
    <source>
        <dbReference type="ARBA" id="ARBA00037217"/>
    </source>
</evidence>
<dbReference type="AlphaFoldDB" id="A0A1T5F4F3"/>
<evidence type="ECO:0000313" key="5">
    <source>
        <dbReference type="EMBL" id="SKB91019.1"/>
    </source>
</evidence>
<gene>
    <name evidence="5" type="ORF">SAMN06295920_108127</name>
</gene>
<dbReference type="PANTHER" id="PTHR10668:SF103">
    <property type="entry name" value="PYRIDINE NUCLEOTIDE-DISULFIDE OXIDOREDUCTASE DOMAIN-CONTAINING PROTEIN 2"/>
    <property type="match status" value="1"/>
</dbReference>
<dbReference type="Pfam" id="PF01593">
    <property type="entry name" value="Amino_oxidase"/>
    <property type="match status" value="1"/>
</dbReference>
<keyword evidence="6" id="KW-1185">Reference proteome</keyword>
<evidence type="ECO:0000256" key="2">
    <source>
        <dbReference type="ARBA" id="ARBA00038825"/>
    </source>
</evidence>
<protein>
    <recommendedName>
        <fullName evidence="3">Pyridine nucleotide-disulfide oxidoreductase domain-containing protein 2</fullName>
    </recommendedName>
</protein>
<sequence length="533" mass="57126">MTTRQDAVIIGGGHNGLVCAFYLAVRGLKVRVLERRKVVGGAAVTEEFHPGFRNSVASYTVSLLQPRVIADMKLHERGLRIVERPISNFLPLQDGGYLKLGGGLERTQAEFRRFSARDAETLPAYYDALDGVADVLRDLALRIPPNAGGGIAELFKAASQGRKIAMAGLPAQRDMLDLFVKSARTFLDGWFEHDAIKAAFGFDAVVGNYASPDTPGSAYVLLHHVFGEVNGKKGAWGHAIGGMGAITQAMKAACEDYGVVIETDTAVEKVLVDNGRAVGVRTEDGVEHMARAVASNVGPGLLYRKLVDQADLDADFKRRMKGFKAGSGTFRMNVALSELPSFSALPGEGEHHRSGIIIAPTLDYMDRAFTDARTHGWSKQPIVEMLIPSTVDDSLAPTGQHVASLFCQQFAPELPDGRSWDDEREAAADHIIATVDAHAPGFARSVLGRQILSPLDLERTFGLVGGDIMHGHMSLDQLWSARPILGHGDYRAPVKGLYMCGAGSHPGGGVTGAPGHNAAQAILADRGLGRFFG</sequence>
<comment type="function">
    <text evidence="1">Probable oxidoreductase that may play a role as regulator of mitochondrial function.</text>
</comment>
<dbReference type="Gene3D" id="3.50.50.60">
    <property type="entry name" value="FAD/NAD(P)-binding domain"/>
    <property type="match status" value="2"/>
</dbReference>
<dbReference type="EMBL" id="FUYM01000008">
    <property type="protein sequence ID" value="SKB91019.1"/>
    <property type="molecule type" value="Genomic_DNA"/>
</dbReference>
<accession>A0A1T5F4F3</accession>
<dbReference type="InterPro" id="IPR002937">
    <property type="entry name" value="Amino_oxidase"/>
</dbReference>
<proteinExistence type="predicted"/>
<evidence type="ECO:0000313" key="6">
    <source>
        <dbReference type="Proteomes" id="UP000189818"/>
    </source>
</evidence>
<evidence type="ECO:0000259" key="4">
    <source>
        <dbReference type="Pfam" id="PF01593"/>
    </source>
</evidence>
<feature type="domain" description="Amine oxidase" evidence="4">
    <location>
        <begin position="16"/>
        <end position="320"/>
    </location>
</feature>
<dbReference type="PANTHER" id="PTHR10668">
    <property type="entry name" value="PHYTOENE DEHYDROGENASE"/>
    <property type="match status" value="1"/>
</dbReference>
<name>A0A1T5F4F3_9SPHN</name>
<dbReference type="InterPro" id="IPR036188">
    <property type="entry name" value="FAD/NAD-bd_sf"/>
</dbReference>